<accession>A0A2T5LM57</accession>
<dbReference type="Proteomes" id="UP000244073">
    <property type="component" value="Unassembled WGS sequence"/>
</dbReference>
<dbReference type="AlphaFoldDB" id="A0A2T5LM57"/>
<dbReference type="VEuPathDB" id="FungiDB:P175DRAFT_0108254"/>
<sequence>MDTAKPNIVHGNQTLVLGEVAYMTSRLVLKAPKKTCLIKANTRKRHETVPAKRAQLKHLPPR</sequence>
<evidence type="ECO:0000313" key="3">
    <source>
        <dbReference type="Proteomes" id="UP000244073"/>
    </source>
</evidence>
<reference evidence="2 3" key="1">
    <citation type="journal article" date="2018" name="Proc. Natl. Acad. Sci. U.S.A.">
        <title>Linking secondary metabolites to gene clusters through genome sequencing of six diverse Aspergillus species.</title>
        <authorList>
            <person name="Kaerboelling I."/>
            <person name="Vesth T.C."/>
            <person name="Frisvad J.C."/>
            <person name="Nybo J.L."/>
            <person name="Theobald S."/>
            <person name="Kuo A."/>
            <person name="Bowyer P."/>
            <person name="Matsuda Y."/>
            <person name="Mondo S."/>
            <person name="Lyhne E.K."/>
            <person name="Kogle M.E."/>
            <person name="Clum A."/>
            <person name="Lipzen A."/>
            <person name="Salamov A."/>
            <person name="Ngan C.Y."/>
            <person name="Daum C."/>
            <person name="Chiniquy J."/>
            <person name="Barry K."/>
            <person name="LaButti K."/>
            <person name="Haridas S."/>
            <person name="Simmons B.A."/>
            <person name="Magnuson J.K."/>
            <person name="Mortensen U.H."/>
            <person name="Larsen T.O."/>
            <person name="Grigoriev I.V."/>
            <person name="Baker S.E."/>
            <person name="Andersen M.R."/>
        </authorList>
    </citation>
    <scope>NUCLEOTIDE SEQUENCE [LARGE SCALE GENOMIC DNA]</scope>
    <source>
        <strain evidence="2 3">IBT 24754</strain>
    </source>
</reference>
<evidence type="ECO:0000256" key="1">
    <source>
        <dbReference type="SAM" id="MobiDB-lite"/>
    </source>
</evidence>
<name>A0A2T5LM57_9EURO</name>
<gene>
    <name evidence="2" type="ORF">P175DRAFT_0108254</name>
</gene>
<proteinExistence type="predicted"/>
<feature type="region of interest" description="Disordered" evidence="1">
    <location>
        <begin position="42"/>
        <end position="62"/>
    </location>
</feature>
<dbReference type="GeneID" id="63809229"/>
<protein>
    <submittedName>
        <fullName evidence="2">Uncharacterized protein</fullName>
    </submittedName>
</protein>
<organism evidence="2 3">
    <name type="scientific">Aspergillus ochraceoroseus IBT 24754</name>
    <dbReference type="NCBI Taxonomy" id="1392256"/>
    <lineage>
        <taxon>Eukaryota</taxon>
        <taxon>Fungi</taxon>
        <taxon>Dikarya</taxon>
        <taxon>Ascomycota</taxon>
        <taxon>Pezizomycotina</taxon>
        <taxon>Eurotiomycetes</taxon>
        <taxon>Eurotiomycetidae</taxon>
        <taxon>Eurotiales</taxon>
        <taxon>Aspergillaceae</taxon>
        <taxon>Aspergillus</taxon>
        <taxon>Aspergillus subgen. Nidulantes</taxon>
    </lineage>
</organism>
<dbReference type="EMBL" id="MSFN02000011">
    <property type="protein sequence ID" value="PTU17357.1"/>
    <property type="molecule type" value="Genomic_DNA"/>
</dbReference>
<evidence type="ECO:0000313" key="2">
    <source>
        <dbReference type="EMBL" id="PTU17357.1"/>
    </source>
</evidence>
<dbReference type="RefSeq" id="XP_040748749.1">
    <property type="nucleotide sequence ID" value="XM_040892347.1"/>
</dbReference>
<comment type="caution">
    <text evidence="2">The sequence shown here is derived from an EMBL/GenBank/DDBJ whole genome shotgun (WGS) entry which is preliminary data.</text>
</comment>